<gene>
    <name evidence="1" type="ORF">OWV82_011661</name>
</gene>
<evidence type="ECO:0000313" key="1">
    <source>
        <dbReference type="EMBL" id="KAJ4716679.1"/>
    </source>
</evidence>
<dbReference type="EMBL" id="CM051399">
    <property type="protein sequence ID" value="KAJ4716679.1"/>
    <property type="molecule type" value="Genomic_DNA"/>
</dbReference>
<protein>
    <submittedName>
        <fullName evidence="1">Auxin-responsive protein</fullName>
    </submittedName>
</protein>
<sequence length="100" mass="11064">MGIRLPGVIVAKQILRRTILTGNKSSSTSSNVPKGFFAVYVGEAQKKRYVVPVSFLKQPSFQALLSKAEEEFGYDHPLGGLTIPCRGDFFIDVTYHLSRS</sequence>
<keyword evidence="2" id="KW-1185">Reference proteome</keyword>
<comment type="caution">
    <text evidence="1">The sequence shown here is derived from an EMBL/GenBank/DDBJ whole genome shotgun (WGS) entry which is preliminary data.</text>
</comment>
<proteinExistence type="predicted"/>
<dbReference type="Proteomes" id="UP001164539">
    <property type="component" value="Chromosome 6"/>
</dbReference>
<reference evidence="1 2" key="1">
    <citation type="journal article" date="2023" name="Science">
        <title>Complex scaffold remodeling in plant triterpene biosynthesis.</title>
        <authorList>
            <person name="De La Pena R."/>
            <person name="Hodgson H."/>
            <person name="Liu J.C."/>
            <person name="Stephenson M.J."/>
            <person name="Martin A.C."/>
            <person name="Owen C."/>
            <person name="Harkess A."/>
            <person name="Leebens-Mack J."/>
            <person name="Jimenez L.E."/>
            <person name="Osbourn A."/>
            <person name="Sattely E.S."/>
        </authorList>
    </citation>
    <scope>NUCLEOTIDE SEQUENCE [LARGE SCALE GENOMIC DNA]</scope>
    <source>
        <strain evidence="2">cv. JPN11</strain>
        <tissue evidence="1">Leaf</tissue>
    </source>
</reference>
<organism evidence="1 2">
    <name type="scientific">Melia azedarach</name>
    <name type="common">Chinaberry tree</name>
    <dbReference type="NCBI Taxonomy" id="155640"/>
    <lineage>
        <taxon>Eukaryota</taxon>
        <taxon>Viridiplantae</taxon>
        <taxon>Streptophyta</taxon>
        <taxon>Embryophyta</taxon>
        <taxon>Tracheophyta</taxon>
        <taxon>Spermatophyta</taxon>
        <taxon>Magnoliopsida</taxon>
        <taxon>eudicotyledons</taxon>
        <taxon>Gunneridae</taxon>
        <taxon>Pentapetalae</taxon>
        <taxon>rosids</taxon>
        <taxon>malvids</taxon>
        <taxon>Sapindales</taxon>
        <taxon>Meliaceae</taxon>
        <taxon>Melia</taxon>
    </lineage>
</organism>
<evidence type="ECO:0000313" key="2">
    <source>
        <dbReference type="Proteomes" id="UP001164539"/>
    </source>
</evidence>
<name>A0ACC1XZ39_MELAZ</name>
<accession>A0ACC1XZ39</accession>